<comment type="subcellular location">
    <subcellularLocation>
        <location evidence="1">Cell membrane</location>
        <topology evidence="1">Lipid-anchor</topology>
        <topology evidence="1">GPI-anchor</topology>
    </subcellularLocation>
</comment>
<feature type="compositionally biased region" description="Low complexity" evidence="8">
    <location>
        <begin position="144"/>
        <end position="156"/>
    </location>
</feature>
<keyword evidence="13" id="KW-1185">Reference proteome</keyword>
<dbReference type="EMBL" id="JAMYWD010000002">
    <property type="protein sequence ID" value="KAJ4980084.1"/>
    <property type="molecule type" value="Genomic_DNA"/>
</dbReference>
<dbReference type="SUPFAM" id="SSF47699">
    <property type="entry name" value="Bifunctional inhibitor/lipid-transfer protein/seed storage 2S albumin"/>
    <property type="match status" value="1"/>
</dbReference>
<comment type="similarity">
    <text evidence="2">Belongs to the plant LTP family.</text>
</comment>
<dbReference type="InterPro" id="IPR043325">
    <property type="entry name" value="LTSS"/>
</dbReference>
<organism evidence="12 13">
    <name type="scientific">Protea cynaroides</name>
    <dbReference type="NCBI Taxonomy" id="273540"/>
    <lineage>
        <taxon>Eukaryota</taxon>
        <taxon>Viridiplantae</taxon>
        <taxon>Streptophyta</taxon>
        <taxon>Embryophyta</taxon>
        <taxon>Tracheophyta</taxon>
        <taxon>Spermatophyta</taxon>
        <taxon>Magnoliopsida</taxon>
        <taxon>Proteales</taxon>
        <taxon>Proteaceae</taxon>
        <taxon>Protea</taxon>
    </lineage>
</organism>
<dbReference type="FunFam" id="1.10.110.10:FF:000001">
    <property type="entry name" value="Bifunctional inhibitor/lipid-transfer protein/seed storage 2S albumin superfamily protein"/>
    <property type="match status" value="1"/>
</dbReference>
<dbReference type="GO" id="GO:0098552">
    <property type="term" value="C:side of membrane"/>
    <property type="evidence" value="ECO:0007669"/>
    <property type="project" value="UniProtKB-KW"/>
</dbReference>
<dbReference type="PANTHER" id="PTHR33044">
    <property type="entry name" value="BIFUNCTIONAL INHIBITOR/LIPID-TRANSFER PROTEIN/SEED STORAGE 2S ALBUMIN SUPERFAMILY PROTEIN-RELATED"/>
    <property type="match status" value="1"/>
</dbReference>
<evidence type="ECO:0000256" key="7">
    <source>
        <dbReference type="ARBA" id="ARBA00023288"/>
    </source>
</evidence>
<evidence type="ECO:0000256" key="8">
    <source>
        <dbReference type="SAM" id="MobiDB-lite"/>
    </source>
</evidence>
<keyword evidence="9" id="KW-0472">Membrane</keyword>
<feature type="chain" id="PRO_5040108845" description="Bifunctional inhibitor/plant lipid transfer protein/seed storage helical domain-containing protein" evidence="10">
    <location>
        <begin position="29"/>
        <end position="196"/>
    </location>
</feature>
<proteinExistence type="inferred from homology"/>
<protein>
    <recommendedName>
        <fullName evidence="11">Bifunctional inhibitor/plant lipid transfer protein/seed storage helical domain-containing protein</fullName>
    </recommendedName>
</protein>
<feature type="region of interest" description="Disordered" evidence="8">
    <location>
        <begin position="144"/>
        <end position="163"/>
    </location>
</feature>
<feature type="signal peptide" evidence="10">
    <location>
        <begin position="1"/>
        <end position="28"/>
    </location>
</feature>
<dbReference type="Proteomes" id="UP001141806">
    <property type="component" value="Unassembled WGS sequence"/>
</dbReference>
<keyword evidence="5" id="KW-1015">Disulfide bond</keyword>
<keyword evidence="3" id="KW-0336">GPI-anchor</keyword>
<evidence type="ECO:0000313" key="12">
    <source>
        <dbReference type="EMBL" id="KAJ4980084.1"/>
    </source>
</evidence>
<dbReference type="InterPro" id="IPR016140">
    <property type="entry name" value="Bifunc_inhib/LTP/seed_store"/>
</dbReference>
<feature type="domain" description="Bifunctional inhibitor/plant lipid transfer protein/seed storage helical" evidence="11">
    <location>
        <begin position="54"/>
        <end position="132"/>
    </location>
</feature>
<keyword evidence="7" id="KW-0449">Lipoprotein</keyword>
<dbReference type="OrthoDB" id="785314at2759"/>
<evidence type="ECO:0000259" key="11">
    <source>
        <dbReference type="SMART" id="SM00499"/>
    </source>
</evidence>
<keyword evidence="9" id="KW-1133">Transmembrane helix</keyword>
<dbReference type="AlphaFoldDB" id="A0A9Q0R1Z5"/>
<evidence type="ECO:0000313" key="13">
    <source>
        <dbReference type="Proteomes" id="UP001141806"/>
    </source>
</evidence>
<sequence>MAITRITFSGIMVVFFVAFFTSVPITSAQGPAMSPGGSTPLSPSATAATPSGDCTTALLNTSDCLTYVEAGSNLTKPDKGCCGELAGLVDSNPICLCQLLSHSSAFGVQIDENRALGLPKVCRVSTPSVSLCAEVGIPIGAPAASEESGASSSPEGLTGGPVIAPSTTKNGASSIMTGFNLVFLTGLSILALPFFL</sequence>
<evidence type="ECO:0000256" key="6">
    <source>
        <dbReference type="ARBA" id="ARBA00023180"/>
    </source>
</evidence>
<dbReference type="SMART" id="SM00499">
    <property type="entry name" value="AAI"/>
    <property type="match status" value="1"/>
</dbReference>
<dbReference type="GO" id="GO:0005886">
    <property type="term" value="C:plasma membrane"/>
    <property type="evidence" value="ECO:0007669"/>
    <property type="project" value="UniProtKB-SubCell"/>
</dbReference>
<dbReference type="Pfam" id="PF14368">
    <property type="entry name" value="LTP_2"/>
    <property type="match status" value="1"/>
</dbReference>
<evidence type="ECO:0000256" key="4">
    <source>
        <dbReference type="ARBA" id="ARBA00022729"/>
    </source>
</evidence>
<evidence type="ECO:0000256" key="3">
    <source>
        <dbReference type="ARBA" id="ARBA00022622"/>
    </source>
</evidence>
<feature type="transmembrane region" description="Helical" evidence="9">
    <location>
        <begin position="175"/>
        <end position="195"/>
    </location>
</feature>
<evidence type="ECO:0000256" key="1">
    <source>
        <dbReference type="ARBA" id="ARBA00004609"/>
    </source>
</evidence>
<keyword evidence="4 10" id="KW-0732">Signal</keyword>
<accession>A0A9Q0R1Z5</accession>
<gene>
    <name evidence="12" type="ORF">NE237_010864</name>
</gene>
<keyword evidence="6" id="KW-0325">Glycoprotein</keyword>
<dbReference type="Gene3D" id="1.10.110.10">
    <property type="entry name" value="Plant lipid-transfer and hydrophobic proteins"/>
    <property type="match status" value="1"/>
</dbReference>
<evidence type="ECO:0000256" key="10">
    <source>
        <dbReference type="SAM" id="SignalP"/>
    </source>
</evidence>
<comment type="caution">
    <text evidence="12">The sequence shown here is derived from an EMBL/GenBank/DDBJ whole genome shotgun (WGS) entry which is preliminary data.</text>
</comment>
<evidence type="ECO:0000256" key="5">
    <source>
        <dbReference type="ARBA" id="ARBA00023157"/>
    </source>
</evidence>
<keyword evidence="9" id="KW-0812">Transmembrane</keyword>
<dbReference type="InterPro" id="IPR036312">
    <property type="entry name" value="Bifun_inhib/LTP/seed_sf"/>
</dbReference>
<name>A0A9Q0R1Z5_9MAGN</name>
<reference evidence="12" key="1">
    <citation type="journal article" date="2023" name="Plant J.">
        <title>The genome of the king protea, Protea cynaroides.</title>
        <authorList>
            <person name="Chang J."/>
            <person name="Duong T.A."/>
            <person name="Schoeman C."/>
            <person name="Ma X."/>
            <person name="Roodt D."/>
            <person name="Barker N."/>
            <person name="Li Z."/>
            <person name="Van de Peer Y."/>
            <person name="Mizrachi E."/>
        </authorList>
    </citation>
    <scope>NUCLEOTIDE SEQUENCE</scope>
    <source>
        <tissue evidence="12">Young leaves</tissue>
    </source>
</reference>
<evidence type="ECO:0000256" key="2">
    <source>
        <dbReference type="ARBA" id="ARBA00009748"/>
    </source>
</evidence>
<dbReference type="CDD" id="cd00010">
    <property type="entry name" value="AAI_LTSS"/>
    <property type="match status" value="1"/>
</dbReference>
<evidence type="ECO:0000256" key="9">
    <source>
        <dbReference type="SAM" id="Phobius"/>
    </source>
</evidence>